<dbReference type="Proteomes" id="UP000615446">
    <property type="component" value="Unassembled WGS sequence"/>
</dbReference>
<organism evidence="1 2">
    <name type="scientific">Rhizophagus clarus</name>
    <dbReference type="NCBI Taxonomy" id="94130"/>
    <lineage>
        <taxon>Eukaryota</taxon>
        <taxon>Fungi</taxon>
        <taxon>Fungi incertae sedis</taxon>
        <taxon>Mucoromycota</taxon>
        <taxon>Glomeromycotina</taxon>
        <taxon>Glomeromycetes</taxon>
        <taxon>Glomerales</taxon>
        <taxon>Glomeraceae</taxon>
        <taxon>Rhizophagus</taxon>
    </lineage>
</organism>
<dbReference type="OrthoDB" id="2427869at2759"/>
<evidence type="ECO:0000313" key="2">
    <source>
        <dbReference type="Proteomes" id="UP000615446"/>
    </source>
</evidence>
<proteinExistence type="predicted"/>
<evidence type="ECO:0000313" key="1">
    <source>
        <dbReference type="EMBL" id="GES84340.1"/>
    </source>
</evidence>
<sequence>MKYILNCVKFGNDPYKANFTIKINPESNINLLKQVIGDRFGIVEANEIKLVKVDLPIERIFLSMVRNLETPKSRHPKSRQ</sequence>
<name>A0A8H3LDG0_9GLOM</name>
<gene>
    <name evidence="1" type="ORF">RCL2_001146300</name>
</gene>
<comment type="caution">
    <text evidence="1">The sequence shown here is derived from an EMBL/GenBank/DDBJ whole genome shotgun (WGS) entry which is preliminary data.</text>
</comment>
<accession>A0A8H3LDG0</accession>
<protein>
    <submittedName>
        <fullName evidence="1">Uncharacterized protein</fullName>
    </submittedName>
</protein>
<dbReference type="EMBL" id="BLAL01000079">
    <property type="protein sequence ID" value="GES84340.1"/>
    <property type="molecule type" value="Genomic_DNA"/>
</dbReference>
<dbReference type="AlphaFoldDB" id="A0A8H3LDG0"/>
<reference evidence="1" key="1">
    <citation type="submission" date="2019-10" db="EMBL/GenBank/DDBJ databases">
        <title>Conservation and host-specific expression of non-tandemly repeated heterogenous ribosome RNA gene in arbuscular mycorrhizal fungi.</title>
        <authorList>
            <person name="Maeda T."/>
            <person name="Kobayashi Y."/>
            <person name="Nakagawa T."/>
            <person name="Ezawa T."/>
            <person name="Yamaguchi K."/>
            <person name="Bino T."/>
            <person name="Nishimoto Y."/>
            <person name="Shigenobu S."/>
            <person name="Kawaguchi M."/>
        </authorList>
    </citation>
    <scope>NUCLEOTIDE SEQUENCE</scope>
    <source>
        <strain evidence="1">HR1</strain>
    </source>
</reference>